<dbReference type="InterPro" id="IPR048628">
    <property type="entry name" value="Sec3_C"/>
</dbReference>
<feature type="region of interest" description="Disordered" evidence="5">
    <location>
        <begin position="251"/>
        <end position="319"/>
    </location>
</feature>
<dbReference type="Gene3D" id="2.30.29.90">
    <property type="match status" value="1"/>
</dbReference>
<dbReference type="OrthoDB" id="27109at2759"/>
<evidence type="ECO:0000256" key="2">
    <source>
        <dbReference type="ARBA" id="ARBA00022448"/>
    </source>
</evidence>
<dbReference type="VEuPathDB" id="FungiDB:SPAR_E00780"/>
<keyword evidence="2" id="KW-0813">Transport</keyword>
<reference evidence="7" key="4">
    <citation type="submission" date="2025-08" db="UniProtKB">
        <authorList>
            <consortium name="RefSeq"/>
        </authorList>
    </citation>
    <scope>IDENTIFICATION</scope>
    <source>
        <strain evidence="7">CBS432</strain>
    </source>
</reference>
<comment type="similarity">
    <text evidence="1">Belongs to the SEC3 family.</text>
</comment>
<dbReference type="GO" id="GO:0000145">
    <property type="term" value="C:exocyst"/>
    <property type="evidence" value="ECO:0007669"/>
    <property type="project" value="InterPro"/>
</dbReference>
<accession>A0A8B8UQ79</accession>
<dbReference type="PANTHER" id="PTHR16092">
    <property type="entry name" value="SEC3/SYNTAXIN-RELATED"/>
    <property type="match status" value="1"/>
</dbReference>
<dbReference type="GO" id="GO:0006887">
    <property type="term" value="P:exocytosis"/>
    <property type="evidence" value="ECO:0007669"/>
    <property type="project" value="UniProtKB-KW"/>
</dbReference>
<dbReference type="CDD" id="cd13315">
    <property type="entry name" value="PH_Sec3"/>
    <property type="match status" value="1"/>
</dbReference>
<proteinExistence type="inferred from homology"/>
<evidence type="ECO:0000256" key="4">
    <source>
        <dbReference type="ARBA" id="ARBA00023054"/>
    </source>
</evidence>
<protein>
    <submittedName>
        <fullName evidence="7">GTP-Rho binding exocyst subunit SEC3</fullName>
    </submittedName>
</protein>
<dbReference type="PANTHER" id="PTHR16092:SF14">
    <property type="entry name" value="EXOCYST COMPLEX COMPONENT 1 ISOFORM X1"/>
    <property type="match status" value="1"/>
</dbReference>
<organism evidence="7">
    <name type="scientific">Saccharomyces paradoxus</name>
    <name type="common">Yeast</name>
    <name type="synonym">Saccharomyces douglasii</name>
    <dbReference type="NCBI Taxonomy" id="27291"/>
    <lineage>
        <taxon>Eukaryota</taxon>
        <taxon>Fungi</taxon>
        <taxon>Dikarya</taxon>
        <taxon>Ascomycota</taxon>
        <taxon>Saccharomycotina</taxon>
        <taxon>Saccharomycetes</taxon>
        <taxon>Saccharomycetales</taxon>
        <taxon>Saccharomycetaceae</taxon>
        <taxon>Saccharomyces</taxon>
    </lineage>
</organism>
<evidence type="ECO:0000256" key="3">
    <source>
        <dbReference type="ARBA" id="ARBA00022483"/>
    </source>
</evidence>
<evidence type="ECO:0000256" key="1">
    <source>
        <dbReference type="ARBA" id="ARBA00006518"/>
    </source>
</evidence>
<dbReference type="Pfam" id="PF09763">
    <property type="entry name" value="Sec3_CC"/>
    <property type="match status" value="1"/>
</dbReference>
<dbReference type="GO" id="GO:0005546">
    <property type="term" value="F:phosphatidylinositol-4,5-bisphosphate binding"/>
    <property type="evidence" value="ECO:0007669"/>
    <property type="project" value="TreeGrafter"/>
</dbReference>
<gene>
    <name evidence="7" type="primary">SEC3</name>
    <name evidence="7" type="ORF">SPAR_E00780</name>
</gene>
<keyword evidence="4" id="KW-0175">Coiled coil</keyword>
<feature type="compositionally biased region" description="Basic and acidic residues" evidence="5">
    <location>
        <begin position="436"/>
        <end position="464"/>
    </location>
</feature>
<evidence type="ECO:0000313" key="7">
    <source>
        <dbReference type="RefSeq" id="XP_033765821.1"/>
    </source>
</evidence>
<dbReference type="GO" id="GO:0006893">
    <property type="term" value="P:Golgi to plasma membrane transport"/>
    <property type="evidence" value="ECO:0007669"/>
    <property type="project" value="TreeGrafter"/>
</dbReference>
<dbReference type="InterPro" id="IPR028258">
    <property type="entry name" value="Sec3-PIP2_bind"/>
</dbReference>
<dbReference type="RefSeq" id="XP_033765821.1">
    <property type="nucleotide sequence ID" value="XM_033909930.1"/>
</dbReference>
<dbReference type="FunFam" id="2.30.29.90:FF:000007">
    <property type="entry name" value="Exocyst complex component SEC3"/>
    <property type="match status" value="1"/>
</dbReference>
<dbReference type="Pfam" id="PF20654">
    <property type="entry name" value="Sec3_C-term"/>
    <property type="match status" value="1"/>
</dbReference>
<feature type="compositionally biased region" description="Polar residues" evidence="5">
    <location>
        <begin position="251"/>
        <end position="278"/>
    </location>
</feature>
<dbReference type="Pfam" id="PF15277">
    <property type="entry name" value="Sec3-PIP2_bind"/>
    <property type="match status" value="1"/>
</dbReference>
<reference evidence="7" key="3">
    <citation type="submission" date="2025-07" db="EMBL/GenBank/DDBJ databases">
        <authorList>
            <consortium name="NCBI Genome Project"/>
        </authorList>
    </citation>
    <scope>NUCLEOTIDE SEQUENCE</scope>
    <source>
        <strain evidence="7">CBS432</strain>
    </source>
</reference>
<feature type="compositionally biased region" description="Polar residues" evidence="5">
    <location>
        <begin position="31"/>
        <end position="47"/>
    </location>
</feature>
<evidence type="ECO:0000256" key="5">
    <source>
        <dbReference type="SAM" id="MobiDB-lite"/>
    </source>
</evidence>
<dbReference type="InterPro" id="IPR019160">
    <property type="entry name" value="Sec3_CC"/>
</dbReference>
<sequence>MRSSKSPFKRKSHSRETSHDENTSFFHKRTISGSSAHHSRNVSQGAVPSTAPPVSGGNYSHKRNVSRASNSSQSSNFLAEQYERDRKSIINCCFSRPDHKTGEPPNNYITHVRIIEDSKFPSSKPPPDSKLENKKKRLLILSAKPNNARLIQIHKARENSDGSFQIGRTWQLSELVRVEKDLDISEGFILTMGKKYYWETNSAKERTVFIKSLITLYIQTFEGHVPELVNWDLSLFYLDERSYQRAVITNRPGSISPIKSPTSNFTTNTAQSMGSLPSSAPVDRARRSETESDNPVATPTSVAYHPGMKSLNKAPYSSNSTLNEVNRRYELEQQQQQEEAEQRRLEEQRKLQLKKENEMKKIEEERRIKQEEQRRQMELELEHQRQFEEEERKRQMELENRREMELKRQRQFEEEQRLNKERELLDLQRRQSEQEAAERLRKEEQEALAKKEREERSKRNKLDNESYTQEINGKVDNLLEDLNAVLAEETETTPTMQNGTYVPERSTARAHDQLKKPLNIAKVESLGGSELNDSISLDEEIAGLNTSNLSEEYQDEKNDLSFEKGDEVRYSNNFEGEAPHVYHEVSIIQEEAPAVSQKLALPEENNQMEVIADSKEETRTMENIDDEVLLEILTDINWTIEDDADSMIERIDMKLAETEYSFNQNLLSLQKIGPNLHPYEDKVNEECHRIIPTFSLFLMEMSNFSNDIENVESQDNGLQVESANKKLLWNTLDELLKTVSLDEISLNQLLECPIREKNLPWMENQLNLLLKAFQAIGSDENEVEYNLREISGLKQRLQFYEKVTKIFLDRIVEEMQKKFSNIHGQDISHDQMIRILTTLLIFSPLILFCKEISQKSYQAIVENWNVSIQPIYMELWTKKISQLENISANDEKMSELSLSQLLQAWNTFRKERKINDFNPIFKEKFSLLTECLQTMRQECIVYQNFVEVFFHISSKHNFEKYVEHFNDPETPPLLLDTVKVMQSDREAAVIETQLVSRIFQPIVTRLSSYFIELVKTEPTVAPALTFYLENEIKSLESSNHEFLLSAVTRVYTQIKQVWSDDVEEQVLYFERISNATTNGEILPGVLDLPVDLKNSEDLFRFAKSTMDIKDTNKSYESIELMSSSFRKLSMAATQSIAHKEGNSNINPSMSDTAALNNDYMETISLLVNSNWLTEMLSMLNFNKDGIFDIPLQNVKRVFDVEKESYASFLLRDTMPKLTAFVYGVSNIIENTNNVNMTNPSRWAAYSRQNLENILLAYTSHEIETLVKRLHTHMVNDFGYHQENAINNVLCDKLWSCIQGQTVSLYLKLYTVIDKHYRGTNIHFTKNDIISAFEEYKNA</sequence>
<feature type="compositionally biased region" description="Low complexity" evidence="5">
    <location>
        <begin position="66"/>
        <end position="76"/>
    </location>
</feature>
<feature type="region of interest" description="Disordered" evidence="5">
    <location>
        <begin position="1"/>
        <end position="76"/>
    </location>
</feature>
<feature type="region of interest" description="Disordered" evidence="5">
    <location>
        <begin position="436"/>
        <end position="468"/>
    </location>
</feature>
<reference evidence="7" key="1">
    <citation type="journal article" date="2017" name="Nat. Genet.">
        <title>Contrasting evolutionary genome dynamics between domesticated and wild yeasts.</title>
        <authorList>
            <person name="Yue J.X."/>
            <person name="Li J."/>
            <person name="Aigrain L."/>
            <person name="Hallin J."/>
            <person name="Persson K."/>
            <person name="Oliver K."/>
            <person name="Bergstrom A."/>
            <person name="Coupland P."/>
            <person name="Warringer J."/>
            <person name="Lagomarsino M.C."/>
            <person name="Fischer G."/>
            <person name="Durbin R."/>
            <person name="Liti G."/>
        </authorList>
    </citation>
    <scope>NUCLEOTIDE SEQUENCE</scope>
    <source>
        <strain evidence="7">CBS432</strain>
    </source>
</reference>
<reference evidence="7" key="2">
    <citation type="submission" date="2020-01" db="EMBL/GenBank/DDBJ databases">
        <title>Population-level Yeast Reference Genomes.</title>
        <authorList>
            <person name="Yue J.-X."/>
        </authorList>
    </citation>
    <scope>NUCLEOTIDE SEQUENCE</scope>
    <source>
        <strain evidence="7">CBS432</strain>
    </source>
</reference>
<dbReference type="GeneID" id="54630063"/>
<dbReference type="KEGG" id="spao:SPAR_E00780"/>
<keyword evidence="3" id="KW-0268">Exocytosis</keyword>
<name>A0A8B8UQ79_SACPA</name>
<dbReference type="SMART" id="SM01313">
    <property type="entry name" value="Sec3-PIP2_bind"/>
    <property type="match status" value="1"/>
</dbReference>
<feature type="domain" description="Exocyst complex component Sec3 PIP2-binding N-terminal" evidence="6">
    <location>
        <begin position="132"/>
        <end position="220"/>
    </location>
</feature>
<dbReference type="GO" id="GO:0005886">
    <property type="term" value="C:plasma membrane"/>
    <property type="evidence" value="ECO:0007669"/>
    <property type="project" value="TreeGrafter"/>
</dbReference>
<evidence type="ECO:0000259" key="6">
    <source>
        <dbReference type="SMART" id="SM01313"/>
    </source>
</evidence>